<name>A0A5P9XPZ4_ACITH</name>
<evidence type="ECO:0000256" key="1">
    <source>
        <dbReference type="SAM" id="Phobius"/>
    </source>
</evidence>
<dbReference type="KEGG" id="atx:GCD22_01837"/>
<gene>
    <name evidence="2" type="ORF">GCD22_01837</name>
</gene>
<keyword evidence="1" id="KW-0472">Membrane</keyword>
<dbReference type="AlphaFoldDB" id="A0A5P9XPZ4"/>
<keyword evidence="1" id="KW-0812">Transmembrane</keyword>
<reference evidence="2 3" key="1">
    <citation type="submission" date="2019-10" db="EMBL/GenBank/DDBJ databases">
        <authorList>
            <person name="Wang R."/>
        </authorList>
    </citation>
    <scope>NUCLEOTIDE SEQUENCE [LARGE SCALE GENOMIC DNA]</scope>
    <source>
        <strain evidence="2 3">ATCC 19377</strain>
    </source>
</reference>
<protein>
    <submittedName>
        <fullName evidence="2">Uncharacterized protein</fullName>
    </submittedName>
</protein>
<dbReference type="Proteomes" id="UP000363590">
    <property type="component" value="Chromosome"/>
</dbReference>
<feature type="transmembrane region" description="Helical" evidence="1">
    <location>
        <begin position="24"/>
        <end position="42"/>
    </location>
</feature>
<dbReference type="RefSeq" id="WP_153940699.1">
    <property type="nucleotide sequence ID" value="NZ_CP045571.1"/>
</dbReference>
<dbReference type="EMBL" id="CP045571">
    <property type="protein sequence ID" value="QFX96117.1"/>
    <property type="molecule type" value="Genomic_DNA"/>
</dbReference>
<organism evidence="2 3">
    <name type="scientific">Acidithiobacillus thiooxidans ATCC 19377</name>
    <dbReference type="NCBI Taxonomy" id="637390"/>
    <lineage>
        <taxon>Bacteria</taxon>
        <taxon>Pseudomonadati</taxon>
        <taxon>Pseudomonadota</taxon>
        <taxon>Acidithiobacillia</taxon>
        <taxon>Acidithiobacillales</taxon>
        <taxon>Acidithiobacillaceae</taxon>
        <taxon>Acidithiobacillus</taxon>
    </lineage>
</organism>
<dbReference type="GeneID" id="60696163"/>
<keyword evidence="1" id="KW-1133">Transmembrane helix</keyword>
<evidence type="ECO:0000313" key="3">
    <source>
        <dbReference type="Proteomes" id="UP000363590"/>
    </source>
</evidence>
<sequence length="158" mass="17390">METENHRLFPIATSPDVWMYATEAALRGLLAGIAWISLIYCYRYGFHHQSSFQGPLAILIASLTNLPFAVYQTGKGIYLIFRSLQTVLRSQTCSAQGRLSALQAAPQWFLADADWMEHFSGQVSVVTQIDGSLVNIYEGQTARAPSSSSDIVAEASCH</sequence>
<accession>A0A5P9XPZ4</accession>
<evidence type="ECO:0000313" key="2">
    <source>
        <dbReference type="EMBL" id="QFX96117.1"/>
    </source>
</evidence>
<proteinExistence type="predicted"/>